<name>A0AAV4TGP2_9ARAC</name>
<dbReference type="AlphaFoldDB" id="A0AAV4TGP2"/>
<sequence length="100" mass="11809">MITTFEYFHFPFHEQKCIKKLLEIRDQVHGIPKWNGRPFQNTPVSRVCKKSRCSDIIDPIPEEELFRTSQLAKLKTLESSSTGRSTILSTYRWKSIIHRT</sequence>
<comment type="caution">
    <text evidence="1">The sequence shown here is derived from an EMBL/GenBank/DDBJ whole genome shotgun (WGS) entry which is preliminary data.</text>
</comment>
<evidence type="ECO:0000313" key="2">
    <source>
        <dbReference type="Proteomes" id="UP001054837"/>
    </source>
</evidence>
<organism evidence="1 2">
    <name type="scientific">Caerostris darwini</name>
    <dbReference type="NCBI Taxonomy" id="1538125"/>
    <lineage>
        <taxon>Eukaryota</taxon>
        <taxon>Metazoa</taxon>
        <taxon>Ecdysozoa</taxon>
        <taxon>Arthropoda</taxon>
        <taxon>Chelicerata</taxon>
        <taxon>Arachnida</taxon>
        <taxon>Araneae</taxon>
        <taxon>Araneomorphae</taxon>
        <taxon>Entelegynae</taxon>
        <taxon>Araneoidea</taxon>
        <taxon>Araneidae</taxon>
        <taxon>Caerostris</taxon>
    </lineage>
</organism>
<evidence type="ECO:0000313" key="1">
    <source>
        <dbReference type="EMBL" id="GIY43143.1"/>
    </source>
</evidence>
<reference evidence="1 2" key="1">
    <citation type="submission" date="2021-06" db="EMBL/GenBank/DDBJ databases">
        <title>Caerostris darwini draft genome.</title>
        <authorList>
            <person name="Kono N."/>
            <person name="Arakawa K."/>
        </authorList>
    </citation>
    <scope>NUCLEOTIDE SEQUENCE [LARGE SCALE GENOMIC DNA]</scope>
</reference>
<proteinExistence type="predicted"/>
<accession>A0AAV4TGP2</accession>
<protein>
    <submittedName>
        <fullName evidence="1">Uncharacterized protein</fullName>
    </submittedName>
</protein>
<keyword evidence="2" id="KW-1185">Reference proteome</keyword>
<dbReference type="EMBL" id="BPLQ01009301">
    <property type="protein sequence ID" value="GIY43143.1"/>
    <property type="molecule type" value="Genomic_DNA"/>
</dbReference>
<dbReference type="Proteomes" id="UP001054837">
    <property type="component" value="Unassembled WGS sequence"/>
</dbReference>
<gene>
    <name evidence="1" type="ORF">CDAR_492971</name>
</gene>